<feature type="compositionally biased region" description="Basic and acidic residues" evidence="1">
    <location>
        <begin position="21"/>
        <end position="35"/>
    </location>
</feature>
<feature type="region of interest" description="Disordered" evidence="1">
    <location>
        <begin position="1"/>
        <end position="39"/>
    </location>
</feature>
<dbReference type="EMBL" id="MFIF01000017">
    <property type="protein sequence ID" value="OGF86558.1"/>
    <property type="molecule type" value="Genomic_DNA"/>
</dbReference>
<reference evidence="2 3" key="1">
    <citation type="journal article" date="2016" name="Nat. Commun.">
        <title>Thousands of microbial genomes shed light on interconnected biogeochemical processes in an aquifer system.</title>
        <authorList>
            <person name="Anantharaman K."/>
            <person name="Brown C.T."/>
            <person name="Hug L.A."/>
            <person name="Sharon I."/>
            <person name="Castelle C.J."/>
            <person name="Probst A.J."/>
            <person name="Thomas B.C."/>
            <person name="Singh A."/>
            <person name="Wilkins M.J."/>
            <person name="Karaoz U."/>
            <person name="Brodie E.L."/>
            <person name="Williams K.H."/>
            <person name="Hubbard S.S."/>
            <person name="Banfield J.F."/>
        </authorList>
    </citation>
    <scope>NUCLEOTIDE SEQUENCE [LARGE SCALE GENOMIC DNA]</scope>
</reference>
<protein>
    <submittedName>
        <fullName evidence="2">Uncharacterized protein</fullName>
    </submittedName>
</protein>
<sequence>MNFEAPQPEEEKGEVPQNSPEPKESPEQGEVKESEEQLEAEAQDLLEVAEMIGEERGDSEFPKELSREISQAKRVVEEHPSALPRWKKAVLAGTLAMSLFAAAPKPDAEARGLFAKRPTQEQVENRRERQQDRWGFQQKRMQQEERRWRHEEQGWQHEERGLRHDEVERRYEERQIYYTMRRIDLFGVLIGRALGEILQ</sequence>
<proteinExistence type="predicted"/>
<gene>
    <name evidence="2" type="ORF">A3B19_00485</name>
</gene>
<dbReference type="AlphaFoldDB" id="A0A1F5XF57"/>
<accession>A0A1F5XF57</accession>
<comment type="caution">
    <text evidence="2">The sequence shown here is derived from an EMBL/GenBank/DDBJ whole genome shotgun (WGS) entry which is preliminary data.</text>
</comment>
<evidence type="ECO:0000313" key="2">
    <source>
        <dbReference type="EMBL" id="OGF86558.1"/>
    </source>
</evidence>
<organism evidence="2 3">
    <name type="scientific">Candidatus Giovannonibacteria bacterium RIFCSPLOWO2_01_FULL_46_32</name>
    <dbReference type="NCBI Taxonomy" id="1798353"/>
    <lineage>
        <taxon>Bacteria</taxon>
        <taxon>Candidatus Giovannoniibacteriota</taxon>
    </lineage>
</organism>
<name>A0A1F5XF57_9BACT</name>
<evidence type="ECO:0000256" key="1">
    <source>
        <dbReference type="SAM" id="MobiDB-lite"/>
    </source>
</evidence>
<dbReference type="Proteomes" id="UP000177346">
    <property type="component" value="Unassembled WGS sequence"/>
</dbReference>
<evidence type="ECO:0000313" key="3">
    <source>
        <dbReference type="Proteomes" id="UP000177346"/>
    </source>
</evidence>